<dbReference type="InterPro" id="IPR000711">
    <property type="entry name" value="ATPase_OSCP/dsu"/>
</dbReference>
<comment type="function">
    <text evidence="7">This protein is part of the stalk that links CF(0) to CF(1). It either transmits conformational changes from CF(0) to CF(1) or is implicated in proton conduction.</text>
</comment>
<keyword evidence="2 7" id="KW-0813">Transport</keyword>
<keyword evidence="7" id="KW-0139">CF(1)</keyword>
<dbReference type="GO" id="GO:0046933">
    <property type="term" value="F:proton-transporting ATP synthase activity, rotational mechanism"/>
    <property type="evidence" value="ECO:0007669"/>
    <property type="project" value="UniProtKB-UniRule"/>
</dbReference>
<comment type="similarity">
    <text evidence="7">Belongs to the ATPase delta chain family.</text>
</comment>
<dbReference type="PRINTS" id="PR00125">
    <property type="entry name" value="ATPASEDELTA"/>
</dbReference>
<dbReference type="Pfam" id="PF00213">
    <property type="entry name" value="OSCP"/>
    <property type="match status" value="1"/>
</dbReference>
<protein>
    <recommendedName>
        <fullName evidence="7">ATP synthase subunit delta</fullName>
    </recommendedName>
    <alternativeName>
        <fullName evidence="7">ATP synthase F(1) sector subunit delta</fullName>
    </alternativeName>
    <alternativeName>
        <fullName evidence="7">F-type ATPase subunit delta</fullName>
        <shortName evidence="7">F-ATPase subunit delta</shortName>
    </alternativeName>
</protein>
<dbReference type="Proteomes" id="UP000515819">
    <property type="component" value="Chromosome"/>
</dbReference>
<evidence type="ECO:0000256" key="4">
    <source>
        <dbReference type="ARBA" id="ARBA00023065"/>
    </source>
</evidence>
<evidence type="ECO:0000256" key="1">
    <source>
        <dbReference type="ARBA" id="ARBA00004370"/>
    </source>
</evidence>
<organism evidence="8 9">
    <name type="scientific">Wujia chipingensis</name>
    <dbReference type="NCBI Taxonomy" id="2763670"/>
    <lineage>
        <taxon>Bacteria</taxon>
        <taxon>Bacillati</taxon>
        <taxon>Bacillota</taxon>
        <taxon>Clostridia</taxon>
        <taxon>Lachnospirales</taxon>
        <taxon>Lachnospiraceae</taxon>
        <taxon>Wujia</taxon>
    </lineage>
</organism>
<dbReference type="KEGG" id="wcp:H9Q76_13135"/>
<evidence type="ECO:0000256" key="6">
    <source>
        <dbReference type="ARBA" id="ARBA00023310"/>
    </source>
</evidence>
<evidence type="ECO:0000313" key="8">
    <source>
        <dbReference type="EMBL" id="QNL99631.1"/>
    </source>
</evidence>
<dbReference type="Gene3D" id="1.10.520.20">
    <property type="entry name" value="N-terminal domain of the delta subunit of the F1F0-ATP synthase"/>
    <property type="match status" value="1"/>
</dbReference>
<reference evidence="8 9" key="1">
    <citation type="submission" date="2020-08" db="EMBL/GenBank/DDBJ databases">
        <authorList>
            <person name="Liu C."/>
            <person name="Sun Q."/>
        </authorList>
    </citation>
    <scope>NUCLEOTIDE SEQUENCE [LARGE SCALE GENOMIC DNA]</scope>
    <source>
        <strain evidence="8 9">NSJ-4</strain>
    </source>
</reference>
<keyword evidence="7" id="KW-1003">Cell membrane</keyword>
<dbReference type="EMBL" id="CP060632">
    <property type="protein sequence ID" value="QNL99631.1"/>
    <property type="molecule type" value="Genomic_DNA"/>
</dbReference>
<dbReference type="InterPro" id="IPR026015">
    <property type="entry name" value="ATP_synth_OSCP/delta_N_sf"/>
</dbReference>
<accession>A0A7G9FM50</accession>
<keyword evidence="5 7" id="KW-0472">Membrane</keyword>
<dbReference type="NCBIfam" id="TIGR01145">
    <property type="entry name" value="ATP_synt_delta"/>
    <property type="match status" value="1"/>
</dbReference>
<evidence type="ECO:0000313" key="9">
    <source>
        <dbReference type="Proteomes" id="UP000515819"/>
    </source>
</evidence>
<dbReference type="RefSeq" id="WP_021984542.1">
    <property type="nucleotide sequence ID" value="NZ_CP060632.1"/>
</dbReference>
<comment type="subcellular location">
    <subcellularLocation>
        <location evidence="7">Cell membrane</location>
        <topology evidence="7">Peripheral membrane protein</topology>
    </subcellularLocation>
    <subcellularLocation>
        <location evidence="1">Membrane</location>
    </subcellularLocation>
</comment>
<dbReference type="PANTHER" id="PTHR11910">
    <property type="entry name" value="ATP SYNTHASE DELTA CHAIN"/>
    <property type="match status" value="1"/>
</dbReference>
<sequence>MARQVETTYGDALLELALEEGSLNMLYEEAQALVTVLQENEELLRILKHPQIDKDEKRKIVDNIFKGRVSKDMVGLFGIMVEKDHGSKIVDVLHYFIRQVKRVKNIGVASVTSAVALTGAQKASIEKRLLETTDFASMEVTYTVDASIIGGLVIRIDDRVVDSSIKTKIETMSKALAQS</sequence>
<keyword evidence="4 7" id="KW-0406">Ion transport</keyword>
<comment type="function">
    <text evidence="7">F(1)F(0) ATP synthase produces ATP from ADP in the presence of a proton or sodium gradient. F-type ATPases consist of two structural domains, F(1) containing the extramembraneous catalytic core and F(0) containing the membrane proton channel, linked together by a central stalk and a peripheral stalk. During catalysis, ATP synthesis in the catalytic domain of F(1) is coupled via a rotary mechanism of the central stalk subunits to proton translocation.</text>
</comment>
<keyword evidence="6 7" id="KW-0066">ATP synthesis</keyword>
<dbReference type="GO" id="GO:0045259">
    <property type="term" value="C:proton-transporting ATP synthase complex"/>
    <property type="evidence" value="ECO:0007669"/>
    <property type="project" value="UniProtKB-KW"/>
</dbReference>
<dbReference type="AlphaFoldDB" id="A0A7G9FM50"/>
<evidence type="ECO:0000256" key="5">
    <source>
        <dbReference type="ARBA" id="ARBA00023136"/>
    </source>
</evidence>
<evidence type="ECO:0000256" key="3">
    <source>
        <dbReference type="ARBA" id="ARBA00022781"/>
    </source>
</evidence>
<keyword evidence="3 7" id="KW-0375">Hydrogen ion transport</keyword>
<gene>
    <name evidence="7 8" type="primary">atpH</name>
    <name evidence="8" type="ORF">H9Q76_13135</name>
</gene>
<keyword evidence="9" id="KW-1185">Reference proteome</keyword>
<evidence type="ECO:0000256" key="7">
    <source>
        <dbReference type="HAMAP-Rule" id="MF_01416"/>
    </source>
</evidence>
<evidence type="ECO:0000256" key="2">
    <source>
        <dbReference type="ARBA" id="ARBA00022448"/>
    </source>
</evidence>
<proteinExistence type="inferred from homology"/>
<name>A0A7G9FM50_9FIRM</name>
<dbReference type="HAMAP" id="MF_01416">
    <property type="entry name" value="ATP_synth_delta_bact"/>
    <property type="match status" value="1"/>
</dbReference>
<dbReference type="GO" id="GO:0005886">
    <property type="term" value="C:plasma membrane"/>
    <property type="evidence" value="ECO:0007669"/>
    <property type="project" value="UniProtKB-SubCell"/>
</dbReference>
<dbReference type="SUPFAM" id="SSF47928">
    <property type="entry name" value="N-terminal domain of the delta subunit of the F1F0-ATP synthase"/>
    <property type="match status" value="1"/>
</dbReference>